<dbReference type="InterPro" id="IPR017520">
    <property type="entry name" value="CHP03086"/>
</dbReference>
<protein>
    <submittedName>
        <fullName evidence="3">TIGR03086 family protein</fullName>
    </submittedName>
</protein>
<evidence type="ECO:0000256" key="1">
    <source>
        <dbReference type="SAM" id="MobiDB-lite"/>
    </source>
</evidence>
<evidence type="ECO:0000259" key="2">
    <source>
        <dbReference type="Pfam" id="PF11716"/>
    </source>
</evidence>
<dbReference type="Proteomes" id="UP000635245">
    <property type="component" value="Unassembled WGS sequence"/>
</dbReference>
<feature type="region of interest" description="Disordered" evidence="1">
    <location>
        <begin position="162"/>
        <end position="186"/>
    </location>
</feature>
<dbReference type="NCBIfam" id="TIGR03086">
    <property type="entry name" value="TIGR03086 family metal-binding protein"/>
    <property type="match status" value="1"/>
</dbReference>
<dbReference type="GO" id="GO:0046872">
    <property type="term" value="F:metal ion binding"/>
    <property type="evidence" value="ECO:0007669"/>
    <property type="project" value="InterPro"/>
</dbReference>
<dbReference type="Gene3D" id="1.20.120.450">
    <property type="entry name" value="dinb family like domain"/>
    <property type="match status" value="1"/>
</dbReference>
<evidence type="ECO:0000313" key="4">
    <source>
        <dbReference type="Proteomes" id="UP000635245"/>
    </source>
</evidence>
<dbReference type="NCBIfam" id="TIGR03083">
    <property type="entry name" value="maleylpyruvate isomerase family mycothiol-dependent enzyme"/>
    <property type="match status" value="1"/>
</dbReference>
<name>A0A934QVY5_9PSEU</name>
<dbReference type="SUPFAM" id="SSF109854">
    <property type="entry name" value="DinB/YfiT-like putative metalloenzymes"/>
    <property type="match status" value="1"/>
</dbReference>
<dbReference type="Pfam" id="PF11716">
    <property type="entry name" value="MDMPI_N"/>
    <property type="match status" value="1"/>
</dbReference>
<proteinExistence type="predicted"/>
<gene>
    <name evidence="3" type="ORF">JHE00_24000</name>
</gene>
<dbReference type="InterPro" id="IPR034660">
    <property type="entry name" value="DinB/YfiT-like"/>
</dbReference>
<dbReference type="EMBL" id="JAENJH010000006">
    <property type="protein sequence ID" value="MBK1787398.1"/>
    <property type="molecule type" value="Genomic_DNA"/>
</dbReference>
<dbReference type="RefSeq" id="WP_200321954.1">
    <property type="nucleotide sequence ID" value="NZ_JAENJH010000006.1"/>
</dbReference>
<dbReference type="InterPro" id="IPR024344">
    <property type="entry name" value="MDMPI_metal-binding"/>
</dbReference>
<comment type="caution">
    <text evidence="3">The sequence shown here is derived from an EMBL/GenBank/DDBJ whole genome shotgun (WGS) entry which is preliminary data.</text>
</comment>
<reference evidence="3" key="1">
    <citation type="submission" date="2020-12" db="EMBL/GenBank/DDBJ databases">
        <title>Prauserella sp. ASG 168, a novel actinomycete isolated from cave rock.</title>
        <authorList>
            <person name="Suriyachadkun C."/>
        </authorList>
    </citation>
    <scope>NUCLEOTIDE SEQUENCE</scope>
    <source>
        <strain evidence="3">ASG 168</strain>
    </source>
</reference>
<accession>A0A934QVY5</accession>
<feature type="domain" description="Mycothiol-dependent maleylpyruvate isomerase metal-binding" evidence="2">
    <location>
        <begin position="7"/>
        <end position="130"/>
    </location>
</feature>
<sequence>MDELTVLRRAVTEFDRRLRDVAGDRWRWPTPCESWTVLELVEHVANGNRMAVLLLNGATADRAAARVRRGGLTADAAAGDLRDSAEEQARAFAEHGALQRLCQHPADRISGREFALYRAGDIAVHAWDLARATGTVEALDHELVAVVLTTYLPWVTALGPNDQFDPGHDPGGSPQERLLTALGRRP</sequence>
<dbReference type="InterPro" id="IPR017517">
    <property type="entry name" value="Maleyloyr_isom"/>
</dbReference>
<organism evidence="3 4">
    <name type="scientific">Prauserella cavernicola</name>
    <dbReference type="NCBI Taxonomy" id="2800127"/>
    <lineage>
        <taxon>Bacteria</taxon>
        <taxon>Bacillati</taxon>
        <taxon>Actinomycetota</taxon>
        <taxon>Actinomycetes</taxon>
        <taxon>Pseudonocardiales</taxon>
        <taxon>Pseudonocardiaceae</taxon>
        <taxon>Prauserella</taxon>
    </lineage>
</organism>
<keyword evidence="4" id="KW-1185">Reference proteome</keyword>
<evidence type="ECO:0000313" key="3">
    <source>
        <dbReference type="EMBL" id="MBK1787398.1"/>
    </source>
</evidence>
<dbReference type="AlphaFoldDB" id="A0A934QVY5"/>